<dbReference type="PROSITE" id="PS50228">
    <property type="entry name" value="SUEL_LECTIN"/>
    <property type="match status" value="1"/>
</dbReference>
<feature type="domain" description="SUEL-type lectin" evidence="7">
    <location>
        <begin position="231"/>
        <end position="317"/>
    </location>
</feature>
<keyword evidence="5" id="KW-0378">Hydrolase</keyword>
<name>A9NPW7_PICSI</name>
<dbReference type="CDD" id="cd22842">
    <property type="entry name" value="Gal_Rha_Lectin_BGal"/>
    <property type="match status" value="1"/>
</dbReference>
<dbReference type="Gene3D" id="2.60.120.260">
    <property type="entry name" value="Galactose-binding domain-like"/>
    <property type="match status" value="1"/>
</dbReference>
<dbReference type="InterPro" id="IPR001944">
    <property type="entry name" value="Glycoside_Hdrlase_35"/>
</dbReference>
<dbReference type="FunFam" id="2.60.120.260:FF:000076">
    <property type="entry name" value="Beta-galactosidase"/>
    <property type="match status" value="1"/>
</dbReference>
<dbReference type="EC" id="3.2.1.23" evidence="3"/>
<evidence type="ECO:0000259" key="7">
    <source>
        <dbReference type="PROSITE" id="PS50228"/>
    </source>
</evidence>
<keyword evidence="6" id="KW-0326">Glycosidase</keyword>
<dbReference type="PANTHER" id="PTHR23421">
    <property type="entry name" value="BETA-GALACTOSIDASE RELATED"/>
    <property type="match status" value="1"/>
</dbReference>
<dbReference type="InterPro" id="IPR000922">
    <property type="entry name" value="Lectin_gal-bd_dom"/>
</dbReference>
<dbReference type="GO" id="GO:0030246">
    <property type="term" value="F:carbohydrate binding"/>
    <property type="evidence" value="ECO:0007669"/>
    <property type="project" value="InterPro"/>
</dbReference>
<dbReference type="GO" id="GO:0004565">
    <property type="term" value="F:beta-galactosidase activity"/>
    <property type="evidence" value="ECO:0007669"/>
    <property type="project" value="UniProtKB-EC"/>
</dbReference>
<reference evidence="8" key="1">
    <citation type="journal article" date="2008" name="BMC Genomics">
        <title>A conifer genomics resource of 200,000 spruce (Picea spp.) ESTs and 6,464 high-quality, sequence-finished full-length cDNAs for Sitka spruce (Picea sitchensis).</title>
        <authorList>
            <person name="Ralph S.G."/>
            <person name="Chun H.J."/>
            <person name="Kolosova N."/>
            <person name="Cooper D."/>
            <person name="Oddy C."/>
            <person name="Ritland C.E."/>
            <person name="Kirkpatrick R."/>
            <person name="Moore R."/>
            <person name="Barber S."/>
            <person name="Holt R.A."/>
            <person name="Jones S.J."/>
            <person name="Marra M.A."/>
            <person name="Douglas C.J."/>
            <person name="Ritland K."/>
            <person name="Bohlmann J."/>
        </authorList>
    </citation>
    <scope>NUCLEOTIDE SEQUENCE</scope>
    <source>
        <tissue evidence="8">Bark</tissue>
    </source>
</reference>
<evidence type="ECO:0000256" key="3">
    <source>
        <dbReference type="ARBA" id="ARBA00012756"/>
    </source>
</evidence>
<comment type="similarity">
    <text evidence="2">Belongs to the glycosyl hydrolase 35 family.</text>
</comment>
<dbReference type="PRINTS" id="PR00742">
    <property type="entry name" value="GLHYDRLASE35"/>
</dbReference>
<dbReference type="GO" id="GO:0005975">
    <property type="term" value="P:carbohydrate metabolic process"/>
    <property type="evidence" value="ECO:0007669"/>
    <property type="project" value="InterPro"/>
</dbReference>
<sequence>MFELPISLIPGTNDIALLSVMVGLPNSGGHFERKIAGISTVTLRGFKDGTRDLSQELWTYQIGLLGEMSTIYSDVGFISVNWTSSSTPNPPLTWYKAVIDVPDGDEPVILDLSSMGKGQAWINGEHIGRYWISFLAPLGDCSKCDYRGNYSLHKCATNCGQPSQTLYHVPRSWLRPTGNLLVLFEETGGDPSKVSLLTRSIDSVCAHAFETHPPSIQSWQKTKVNSEVLRENVEPSLQLDCSVGRRISSIKFASFGNPKGVCGNFMKGTCHSVESEKAVEKACLGQHGCSITNSPKEFGGDACVGTVKSLAVEATCS</sequence>
<dbReference type="InterPro" id="IPR008979">
    <property type="entry name" value="Galactose-bd-like_sf"/>
</dbReference>
<evidence type="ECO:0000256" key="5">
    <source>
        <dbReference type="ARBA" id="ARBA00022801"/>
    </source>
</evidence>
<evidence type="ECO:0000313" key="8">
    <source>
        <dbReference type="EMBL" id="ABK22678.1"/>
    </source>
</evidence>
<comment type="catalytic activity">
    <reaction evidence="1">
        <text>Hydrolysis of terminal non-reducing beta-D-galactose residues in beta-D-galactosides.</text>
        <dbReference type="EC" id="3.2.1.23"/>
    </reaction>
</comment>
<organism evidence="8">
    <name type="scientific">Picea sitchensis</name>
    <name type="common">Sitka spruce</name>
    <name type="synonym">Pinus sitchensis</name>
    <dbReference type="NCBI Taxonomy" id="3332"/>
    <lineage>
        <taxon>Eukaryota</taxon>
        <taxon>Viridiplantae</taxon>
        <taxon>Streptophyta</taxon>
        <taxon>Embryophyta</taxon>
        <taxon>Tracheophyta</taxon>
        <taxon>Spermatophyta</taxon>
        <taxon>Pinopsida</taxon>
        <taxon>Pinidae</taxon>
        <taxon>Conifers I</taxon>
        <taxon>Pinales</taxon>
        <taxon>Pinaceae</taxon>
        <taxon>Picea</taxon>
    </lineage>
</organism>
<keyword evidence="4" id="KW-0732">Signal</keyword>
<accession>A9NPW7</accession>
<evidence type="ECO:0000256" key="4">
    <source>
        <dbReference type="ARBA" id="ARBA00022729"/>
    </source>
</evidence>
<evidence type="ECO:0000256" key="1">
    <source>
        <dbReference type="ARBA" id="ARBA00001412"/>
    </source>
</evidence>
<dbReference type="Gene3D" id="2.60.120.740">
    <property type="match status" value="1"/>
</dbReference>
<proteinExistence type="evidence at transcript level"/>
<dbReference type="AlphaFoldDB" id="A9NPW7"/>
<dbReference type="EMBL" id="EF083329">
    <property type="protein sequence ID" value="ABK22678.1"/>
    <property type="molecule type" value="mRNA"/>
</dbReference>
<protein>
    <recommendedName>
        <fullName evidence="3">beta-galactosidase</fullName>
        <ecNumber evidence="3">3.2.1.23</ecNumber>
    </recommendedName>
</protein>
<dbReference type="SUPFAM" id="SSF49785">
    <property type="entry name" value="Galactose-binding domain-like"/>
    <property type="match status" value="1"/>
</dbReference>
<dbReference type="Pfam" id="PF21467">
    <property type="entry name" value="BetaGal_gal-bd"/>
    <property type="match status" value="1"/>
</dbReference>
<evidence type="ECO:0000256" key="6">
    <source>
        <dbReference type="ARBA" id="ARBA00023295"/>
    </source>
</evidence>
<dbReference type="InterPro" id="IPR043159">
    <property type="entry name" value="Lectin_gal-bd_sf"/>
</dbReference>
<dbReference type="Pfam" id="PF02140">
    <property type="entry name" value="SUEL_Lectin"/>
    <property type="match status" value="1"/>
</dbReference>
<evidence type="ECO:0000256" key="2">
    <source>
        <dbReference type="ARBA" id="ARBA00009809"/>
    </source>
</evidence>
<dbReference type="InterPro" id="IPR048913">
    <property type="entry name" value="BetaGal_gal-bd"/>
</dbReference>
<dbReference type="FunFam" id="2.60.120.740:FF:000002">
    <property type="entry name" value="Beta-galactosidase"/>
    <property type="match status" value="1"/>
</dbReference>